<proteinExistence type="predicted"/>
<dbReference type="EMBL" id="KB020740">
    <property type="protein sequence ID" value="ELA31663.1"/>
    <property type="molecule type" value="Genomic_DNA"/>
</dbReference>
<dbReference type="STRING" id="1213859.L2G0X2"/>
<sequence>MWSLSALVLQEWLRQARKVCSGASGRNGGHVKPDTYFNVPKYTKLYGAGEAAKLAAFEASNVYAVKELVGSEGLDCDFDLTRAVDVYLDPEHAKQTEAAYRELLKAGKANEGCGLHA</sequence>
<dbReference type="InterPro" id="IPR036188">
    <property type="entry name" value="FAD/NAD-bd_sf"/>
</dbReference>
<protein>
    <submittedName>
        <fullName evidence="1">FAD dependent oxidoreductase superfamily protein</fullName>
    </submittedName>
</protein>
<dbReference type="AlphaFoldDB" id="L2G0X2"/>
<name>L2G0X2_COLFN</name>
<gene>
    <name evidence="1" type="ORF">CGGC5_8213</name>
</gene>
<dbReference type="Gene3D" id="3.30.9.10">
    <property type="entry name" value="D-Amino Acid Oxidase, subunit A, domain 2"/>
    <property type="match status" value="1"/>
</dbReference>
<dbReference type="Gene3D" id="3.50.50.60">
    <property type="entry name" value="FAD/NAD(P)-binding domain"/>
    <property type="match status" value="1"/>
</dbReference>
<evidence type="ECO:0000313" key="1">
    <source>
        <dbReference type="EMBL" id="ELA31663.1"/>
    </source>
</evidence>
<organism evidence="1">
    <name type="scientific">Colletotrichum fructicola (strain Nara gc5)</name>
    <name type="common">Anthracnose fungus</name>
    <name type="synonym">Colletotrichum gloeosporioides (strain Nara gc5)</name>
    <dbReference type="NCBI Taxonomy" id="1213859"/>
    <lineage>
        <taxon>Eukaryota</taxon>
        <taxon>Fungi</taxon>
        <taxon>Dikarya</taxon>
        <taxon>Ascomycota</taxon>
        <taxon>Pezizomycotina</taxon>
        <taxon>Sordariomycetes</taxon>
        <taxon>Hypocreomycetidae</taxon>
        <taxon>Glomerellales</taxon>
        <taxon>Glomerellaceae</taxon>
        <taxon>Colletotrichum</taxon>
        <taxon>Colletotrichum gloeosporioides species complex</taxon>
    </lineage>
</organism>
<dbReference type="HOGENOM" id="CLU_2084699_0_0_1"/>
<accession>L2G0X2</accession>
<reference evidence="1" key="1">
    <citation type="submission" date="2012-08" db="EMBL/GenBank/DDBJ databases">
        <title>Genome analysis of Colletotrichum orbiculare and Colletotrichum fructicola.</title>
        <authorList>
            <person name="Gan P.H.P."/>
            <person name="Ikeda K."/>
            <person name="Irieda H."/>
            <person name="Narusaka M."/>
            <person name="O'Connell R.J."/>
            <person name="Narusaka Y."/>
            <person name="Takano Y."/>
            <person name="Kubo Y."/>
            <person name="Shirasu K."/>
        </authorList>
    </citation>
    <scope>NUCLEOTIDE SEQUENCE</scope>
    <source>
        <strain evidence="1">Nara gc5</strain>
    </source>
</reference>